<evidence type="ECO:0000256" key="1">
    <source>
        <dbReference type="ARBA" id="ARBA00004651"/>
    </source>
</evidence>
<dbReference type="PRINTS" id="PR00237">
    <property type="entry name" value="GPCRRHODOPSN"/>
</dbReference>
<dbReference type="EMBL" id="MTYJ01000356">
    <property type="protein sequence ID" value="OWA53914.1"/>
    <property type="molecule type" value="Genomic_DNA"/>
</dbReference>
<dbReference type="InterPro" id="IPR000276">
    <property type="entry name" value="GPCR_Rhodpsn"/>
</dbReference>
<organism evidence="11 12">
    <name type="scientific">Hypsibius exemplaris</name>
    <name type="common">Freshwater tardigrade</name>
    <dbReference type="NCBI Taxonomy" id="2072580"/>
    <lineage>
        <taxon>Eukaryota</taxon>
        <taxon>Metazoa</taxon>
        <taxon>Ecdysozoa</taxon>
        <taxon>Tardigrada</taxon>
        <taxon>Eutardigrada</taxon>
        <taxon>Parachela</taxon>
        <taxon>Hypsibioidea</taxon>
        <taxon>Hypsibiidae</taxon>
        <taxon>Hypsibius</taxon>
    </lineage>
</organism>
<keyword evidence="7" id="KW-0675">Receptor</keyword>
<reference evidence="12" key="1">
    <citation type="submission" date="2017-01" db="EMBL/GenBank/DDBJ databases">
        <title>Comparative genomics of anhydrobiosis in the tardigrade Hypsibius dujardini.</title>
        <authorList>
            <person name="Yoshida Y."/>
            <person name="Koutsovoulos G."/>
            <person name="Laetsch D."/>
            <person name="Stevens L."/>
            <person name="Kumar S."/>
            <person name="Horikawa D."/>
            <person name="Ishino K."/>
            <person name="Komine S."/>
            <person name="Tomita M."/>
            <person name="Blaxter M."/>
            <person name="Arakawa K."/>
        </authorList>
    </citation>
    <scope>NUCLEOTIDE SEQUENCE [LARGE SCALE GENOMIC DNA]</scope>
    <source>
        <strain evidence="12">Z151</strain>
    </source>
</reference>
<evidence type="ECO:0000313" key="12">
    <source>
        <dbReference type="Proteomes" id="UP000192578"/>
    </source>
</evidence>
<feature type="transmembrane region" description="Helical" evidence="9">
    <location>
        <begin position="205"/>
        <end position="222"/>
    </location>
</feature>
<dbReference type="OrthoDB" id="10071887at2759"/>
<keyword evidence="5" id="KW-0297">G-protein coupled receptor</keyword>
<comment type="subcellular location">
    <subcellularLocation>
        <location evidence="1">Cell membrane</location>
        <topology evidence="1">Multi-pass membrane protein</topology>
    </subcellularLocation>
</comment>
<comment type="caution">
    <text evidence="11">The sequence shown here is derived from an EMBL/GenBank/DDBJ whole genome shotgun (WGS) entry which is preliminary data.</text>
</comment>
<dbReference type="Gene3D" id="1.20.1070.10">
    <property type="entry name" value="Rhodopsin 7-helix transmembrane proteins"/>
    <property type="match status" value="1"/>
</dbReference>
<evidence type="ECO:0000259" key="10">
    <source>
        <dbReference type="PROSITE" id="PS50262"/>
    </source>
</evidence>
<dbReference type="Pfam" id="PF00001">
    <property type="entry name" value="7tm_1"/>
    <property type="match status" value="1"/>
</dbReference>
<accession>A0A9X6RMY5</accession>
<gene>
    <name evidence="11" type="ORF">BV898_18334</name>
</gene>
<protein>
    <recommendedName>
        <fullName evidence="10">G-protein coupled receptors family 1 profile domain-containing protein</fullName>
    </recommendedName>
</protein>
<feature type="transmembrane region" description="Helical" evidence="9">
    <location>
        <begin position="111"/>
        <end position="129"/>
    </location>
</feature>
<feature type="transmembrane region" description="Helical" evidence="9">
    <location>
        <begin position="35"/>
        <end position="59"/>
    </location>
</feature>
<feature type="domain" description="G-protein coupled receptors family 1 profile" evidence="10">
    <location>
        <begin position="50"/>
        <end position="319"/>
    </location>
</feature>
<dbReference type="SUPFAM" id="SSF81321">
    <property type="entry name" value="Family A G protein-coupled receptor-like"/>
    <property type="match status" value="1"/>
</dbReference>
<feature type="transmembrane region" description="Helical" evidence="9">
    <location>
        <begin position="71"/>
        <end position="91"/>
    </location>
</feature>
<dbReference type="AlphaFoldDB" id="A0A9X6RMY5"/>
<keyword evidence="3 9" id="KW-0812">Transmembrane</keyword>
<feature type="transmembrane region" description="Helical" evidence="9">
    <location>
        <begin position="269"/>
        <end position="290"/>
    </location>
</feature>
<evidence type="ECO:0000313" key="11">
    <source>
        <dbReference type="EMBL" id="OWA53914.1"/>
    </source>
</evidence>
<dbReference type="GO" id="GO:0007187">
    <property type="term" value="P:G protein-coupled receptor signaling pathway, coupled to cyclic nucleotide second messenger"/>
    <property type="evidence" value="ECO:0007669"/>
    <property type="project" value="TreeGrafter"/>
</dbReference>
<proteinExistence type="predicted"/>
<dbReference type="GO" id="GO:0004993">
    <property type="term" value="F:G protein-coupled serotonin receptor activity"/>
    <property type="evidence" value="ECO:0007669"/>
    <property type="project" value="TreeGrafter"/>
</dbReference>
<dbReference type="PANTHER" id="PTHR24247">
    <property type="entry name" value="5-HYDROXYTRYPTAMINE RECEPTOR"/>
    <property type="match status" value="1"/>
</dbReference>
<evidence type="ECO:0000256" key="5">
    <source>
        <dbReference type="ARBA" id="ARBA00023040"/>
    </source>
</evidence>
<dbReference type="GO" id="GO:0005886">
    <property type="term" value="C:plasma membrane"/>
    <property type="evidence" value="ECO:0007669"/>
    <property type="project" value="UniProtKB-SubCell"/>
</dbReference>
<sequence length="373" mass="41705">MKNTSLDVTVNATVSFDDHCLDPDRFALTHLQRRVIWSICIPQTVFTVTLNIFILLTFLRNRELRQPQHFYFLNLAFCDFIIGSTALPSRLTLDLYGCWPAPFLFCRMYKILDWTVTSEAACTVILIAHSRYRMITSGAAFSAEETPSKVAGKIIATWLFNSFLYGPVQFFDVFSGISITGRNDCKTEFFQVNWVGNLFVITNNVLPPVMVLAFYAAIFHALRGRRRLLNSSGPPIATVSASVSKSTHAVVPRVKDDGGRLSRQTRTMLLLTGAFLLTSVPCGVCSILMFTDNSLGIFQTYLFLLYLLYGNSLVNTLVYTSKVPAMRTAVRRLVCLPDVWVHVHGGAATVVPLQQHGVTITERRTSVVPAKIK</sequence>
<evidence type="ECO:0000256" key="2">
    <source>
        <dbReference type="ARBA" id="ARBA00022475"/>
    </source>
</evidence>
<dbReference type="GO" id="GO:0045202">
    <property type="term" value="C:synapse"/>
    <property type="evidence" value="ECO:0007669"/>
    <property type="project" value="TreeGrafter"/>
</dbReference>
<keyword evidence="6 9" id="KW-0472">Membrane</keyword>
<dbReference type="Proteomes" id="UP000192578">
    <property type="component" value="Unassembled WGS sequence"/>
</dbReference>
<name>A0A9X6RMY5_HYPEX</name>
<dbReference type="GO" id="GO:0016907">
    <property type="term" value="F:G protein-coupled acetylcholine receptor activity"/>
    <property type="evidence" value="ECO:0007669"/>
    <property type="project" value="TreeGrafter"/>
</dbReference>
<keyword evidence="4 9" id="KW-1133">Transmembrane helix</keyword>
<keyword evidence="8" id="KW-0807">Transducer</keyword>
<dbReference type="InterPro" id="IPR017452">
    <property type="entry name" value="GPCR_Rhodpsn_7TM"/>
</dbReference>
<evidence type="ECO:0000256" key="9">
    <source>
        <dbReference type="SAM" id="Phobius"/>
    </source>
</evidence>
<dbReference type="GO" id="GO:0030425">
    <property type="term" value="C:dendrite"/>
    <property type="evidence" value="ECO:0007669"/>
    <property type="project" value="TreeGrafter"/>
</dbReference>
<dbReference type="GO" id="GO:0007197">
    <property type="term" value="P:adenylate cyclase-inhibiting G protein-coupled acetylcholine receptor signaling pathway"/>
    <property type="evidence" value="ECO:0007669"/>
    <property type="project" value="TreeGrafter"/>
</dbReference>
<dbReference type="PANTHER" id="PTHR24247:SF195">
    <property type="entry name" value="G-PROTEIN COUPLED RECEPTORS FAMILY 1 PROFILE DOMAIN-CONTAINING PROTEIN"/>
    <property type="match status" value="1"/>
</dbReference>
<keyword evidence="2" id="KW-1003">Cell membrane</keyword>
<evidence type="ECO:0000256" key="3">
    <source>
        <dbReference type="ARBA" id="ARBA00022692"/>
    </source>
</evidence>
<feature type="transmembrane region" description="Helical" evidence="9">
    <location>
        <begin position="296"/>
        <end position="318"/>
    </location>
</feature>
<dbReference type="PROSITE" id="PS50262">
    <property type="entry name" value="G_PROTEIN_RECEP_F1_2"/>
    <property type="match status" value="1"/>
</dbReference>
<keyword evidence="12" id="KW-1185">Reference proteome</keyword>
<evidence type="ECO:0000256" key="7">
    <source>
        <dbReference type="ARBA" id="ARBA00023170"/>
    </source>
</evidence>
<evidence type="ECO:0000256" key="8">
    <source>
        <dbReference type="ARBA" id="ARBA00023224"/>
    </source>
</evidence>
<evidence type="ECO:0000256" key="4">
    <source>
        <dbReference type="ARBA" id="ARBA00022989"/>
    </source>
</evidence>
<evidence type="ECO:0000256" key="6">
    <source>
        <dbReference type="ARBA" id="ARBA00023136"/>
    </source>
</evidence>